<evidence type="ECO:0000256" key="3">
    <source>
        <dbReference type="ARBA" id="ARBA00010312"/>
    </source>
</evidence>
<organism evidence="13 14">
    <name type="scientific">Horticoccus luteus</name>
    <dbReference type="NCBI Taxonomy" id="2862869"/>
    <lineage>
        <taxon>Bacteria</taxon>
        <taxon>Pseudomonadati</taxon>
        <taxon>Verrucomicrobiota</taxon>
        <taxon>Opitutia</taxon>
        <taxon>Opitutales</taxon>
        <taxon>Opitutaceae</taxon>
        <taxon>Horticoccus</taxon>
    </lineage>
</organism>
<evidence type="ECO:0000256" key="6">
    <source>
        <dbReference type="ARBA" id="ARBA00022723"/>
    </source>
</evidence>
<comment type="similarity">
    <text evidence="3">Belongs to the prokaryotic molybdopterin-containing oxidoreductase family.</text>
</comment>
<dbReference type="GO" id="GO:0030151">
    <property type="term" value="F:molybdenum ion binding"/>
    <property type="evidence" value="ECO:0007669"/>
    <property type="project" value="InterPro"/>
</dbReference>
<comment type="cofactor">
    <cofactor evidence="1">
        <name>Mo-bis(molybdopterin guanine dinucleotide)</name>
        <dbReference type="ChEBI" id="CHEBI:60539"/>
    </cofactor>
</comment>
<dbReference type="GO" id="GO:0043546">
    <property type="term" value="F:molybdopterin cofactor binding"/>
    <property type="evidence" value="ECO:0007669"/>
    <property type="project" value="InterPro"/>
</dbReference>
<keyword evidence="8" id="KW-0408">Iron</keyword>
<name>A0A8F9XG05_9BACT</name>
<dbReference type="InterPro" id="IPR041953">
    <property type="entry name" value="YdeP_MopB"/>
</dbReference>
<dbReference type="InterPro" id="IPR010046">
    <property type="entry name" value="Mopterin_OxRdtse_a_bac"/>
</dbReference>
<dbReference type="GO" id="GO:0008863">
    <property type="term" value="F:formate dehydrogenase (NAD+) activity"/>
    <property type="evidence" value="ECO:0007669"/>
    <property type="project" value="InterPro"/>
</dbReference>
<dbReference type="Gene3D" id="3.40.50.740">
    <property type="match status" value="1"/>
</dbReference>
<evidence type="ECO:0000256" key="4">
    <source>
        <dbReference type="ARBA" id="ARBA00022485"/>
    </source>
</evidence>
<evidence type="ECO:0000256" key="5">
    <source>
        <dbReference type="ARBA" id="ARBA00022505"/>
    </source>
</evidence>
<dbReference type="SUPFAM" id="SSF50692">
    <property type="entry name" value="ADC-like"/>
    <property type="match status" value="1"/>
</dbReference>
<dbReference type="InterPro" id="IPR006657">
    <property type="entry name" value="MoPterin_dinucl-bd_dom"/>
</dbReference>
<dbReference type="InterPro" id="IPR050123">
    <property type="entry name" value="Prok_molybdopt-oxidoreductase"/>
</dbReference>
<dbReference type="KEGG" id="ole:K0B96_15235"/>
<dbReference type="Gene3D" id="3.40.228.10">
    <property type="entry name" value="Dimethylsulfoxide Reductase, domain 2"/>
    <property type="match status" value="1"/>
</dbReference>
<keyword evidence="5" id="KW-0500">Molybdenum</keyword>
<keyword evidence="4" id="KW-0004">4Fe-4S</keyword>
<dbReference type="Pfam" id="PF01568">
    <property type="entry name" value="Molydop_binding"/>
    <property type="match status" value="1"/>
</dbReference>
<dbReference type="RefSeq" id="WP_220161741.1">
    <property type="nucleotide sequence ID" value="NZ_CP080507.1"/>
</dbReference>
<dbReference type="Pfam" id="PF00384">
    <property type="entry name" value="Molybdopterin"/>
    <property type="match status" value="1"/>
</dbReference>
<evidence type="ECO:0000259" key="12">
    <source>
        <dbReference type="Pfam" id="PF01568"/>
    </source>
</evidence>
<evidence type="ECO:0000256" key="8">
    <source>
        <dbReference type="ARBA" id="ARBA00023004"/>
    </source>
</evidence>
<evidence type="ECO:0000313" key="13">
    <source>
        <dbReference type="EMBL" id="QYM78637.1"/>
    </source>
</evidence>
<protein>
    <submittedName>
        <fullName evidence="13">FdhF/YdeP family oxidoreductase</fullName>
    </submittedName>
</protein>
<accession>A0A8F9XG05</accession>
<evidence type="ECO:0000256" key="7">
    <source>
        <dbReference type="ARBA" id="ARBA00023002"/>
    </source>
</evidence>
<dbReference type="PANTHER" id="PTHR43105">
    <property type="entry name" value="RESPIRATORY NITRATE REDUCTASE"/>
    <property type="match status" value="1"/>
</dbReference>
<comment type="cofactor">
    <cofactor evidence="2">
        <name>[4Fe-4S] cluster</name>
        <dbReference type="ChEBI" id="CHEBI:49883"/>
    </cofactor>
</comment>
<keyword evidence="9" id="KW-0411">Iron-sulfur</keyword>
<dbReference type="PIRSF" id="PIRSF000144">
    <property type="entry name" value="CbbBc"/>
    <property type="match status" value="1"/>
</dbReference>
<feature type="domain" description="Molybdopterin dinucleotide-binding" evidence="12">
    <location>
        <begin position="658"/>
        <end position="763"/>
    </location>
</feature>
<proteinExistence type="inferred from homology"/>
<feature type="domain" description="Molybdopterin oxidoreductase" evidence="11">
    <location>
        <begin position="124"/>
        <end position="500"/>
    </location>
</feature>
<evidence type="ECO:0000313" key="14">
    <source>
        <dbReference type="Proteomes" id="UP000825051"/>
    </source>
</evidence>
<gene>
    <name evidence="13" type="ORF">K0B96_15235</name>
</gene>
<dbReference type="InterPro" id="IPR009010">
    <property type="entry name" value="Asp_de-COase-like_dom_sf"/>
</dbReference>
<dbReference type="GO" id="GO:0045333">
    <property type="term" value="P:cellular respiration"/>
    <property type="evidence" value="ECO:0007669"/>
    <property type="project" value="UniProtKB-ARBA"/>
</dbReference>
<dbReference type="SUPFAM" id="SSF53706">
    <property type="entry name" value="Formate dehydrogenase/DMSO reductase, domains 1-3"/>
    <property type="match status" value="1"/>
</dbReference>
<evidence type="ECO:0000259" key="11">
    <source>
        <dbReference type="Pfam" id="PF00384"/>
    </source>
</evidence>
<evidence type="ECO:0000256" key="2">
    <source>
        <dbReference type="ARBA" id="ARBA00001966"/>
    </source>
</evidence>
<feature type="region of interest" description="Disordered" evidence="10">
    <location>
        <begin position="1"/>
        <end position="23"/>
    </location>
</feature>
<dbReference type="InterPro" id="IPR037951">
    <property type="entry name" value="MopB_CT_YdeP"/>
</dbReference>
<dbReference type="Gene3D" id="2.40.40.20">
    <property type="match status" value="1"/>
</dbReference>
<evidence type="ECO:0000256" key="9">
    <source>
        <dbReference type="ARBA" id="ARBA00023014"/>
    </source>
</evidence>
<dbReference type="NCBIfam" id="TIGR01701">
    <property type="entry name" value="Fdhalpha-like"/>
    <property type="match status" value="1"/>
</dbReference>
<keyword evidence="6" id="KW-0479">Metal-binding</keyword>
<sequence>MAEHPAPFAQPPAESEPPHLGAASKAAAGLKAVEKTARFALAGVGPVKGTKLLLAVNQKDGFDCQSCAWPSPDGERHTFEFCENGAKAVADEAMRGRVDREFFAAHSVAALRAESDYWLNQQGRLVEPMVLRPGATHYAPIAWDEAFELIARELRALPTPDAATFYTSGRTSNEAAFLYQLFVRQFGTNNLPDCSNMCHESSGAALGQSIGIGKGTVTMEDFERADAIFIIGQNPGTNHPRMLSTLEAAKRAGATIVSVNPMPEIGTERFKNPQDFMNPLKALRTLLGDGTRLSDLWLQPRINGDLALFKGIMKEMLAAEDAAPGSVFDHAFIREHTTGFEAVVADLRATTWEDVVTASGVAREQIRAAADIAMRSRATICCWAMGLTQQPNSVATIQTVVNFLLLRGDMGRPGAGACPVRGHSNVQGDRTMGIFEKMPDAWLDRLDAEFAFKSPRVHGFDTVEAIKAMHDGRVKVFFAMGGNFLSATPDTEFTGEGLRRCRLTAHVSTKLNRAHLVTGETALILPCLGRSERDAQASGEQFVTVEDSMGIVNPSRGKAEPASNLLLSEPAIVARLARAVLGARSTVAWERLADNYDLIRDHIARVVPGCEDFNAKIREGIFYLPNAPRDRREWRTATGKANFVAAPIPRRLVGEGEFVMMTIRTHDQFNTTIYGLDDRYRGVFGGRRVVFMHEEDIRAAGLMQGQSVDLTNRHNGVERVARGFMVAPYRIPRGCVATYFPEANVLVPIDSVAAVSNTPTSKFVIVTIAAAAQ</sequence>
<reference evidence="13" key="1">
    <citation type="submission" date="2021-08" db="EMBL/GenBank/DDBJ databases">
        <title>Genome of a novel bacterium of the phylum Verrucomicrobia, Oleiharenicola sp. KSB-15.</title>
        <authorList>
            <person name="Chung J.-H."/>
            <person name="Ahn J.-H."/>
            <person name="Yoon Y."/>
            <person name="Kim D.-Y."/>
            <person name="An S.-H."/>
            <person name="Park I."/>
            <person name="Yeon J."/>
        </authorList>
    </citation>
    <scope>NUCLEOTIDE SEQUENCE</scope>
    <source>
        <strain evidence="13">KSB-15</strain>
    </source>
</reference>
<evidence type="ECO:0000256" key="1">
    <source>
        <dbReference type="ARBA" id="ARBA00001942"/>
    </source>
</evidence>
<keyword evidence="7" id="KW-0560">Oxidoreductase</keyword>
<dbReference type="CDD" id="cd02767">
    <property type="entry name" value="MopB_ydeP"/>
    <property type="match status" value="1"/>
</dbReference>
<dbReference type="EMBL" id="CP080507">
    <property type="protein sequence ID" value="QYM78637.1"/>
    <property type="molecule type" value="Genomic_DNA"/>
</dbReference>
<dbReference type="PANTHER" id="PTHR43105:SF4">
    <property type="entry name" value="PROTEIN YDEP"/>
    <property type="match status" value="1"/>
</dbReference>
<dbReference type="CDD" id="cd02787">
    <property type="entry name" value="MopB_CT_ydeP"/>
    <property type="match status" value="1"/>
</dbReference>
<keyword evidence="14" id="KW-1185">Reference proteome</keyword>
<dbReference type="InterPro" id="IPR006656">
    <property type="entry name" value="Mopterin_OxRdtase"/>
</dbReference>
<evidence type="ECO:0000256" key="10">
    <source>
        <dbReference type="SAM" id="MobiDB-lite"/>
    </source>
</evidence>
<dbReference type="GO" id="GO:0016020">
    <property type="term" value="C:membrane"/>
    <property type="evidence" value="ECO:0007669"/>
    <property type="project" value="TreeGrafter"/>
</dbReference>
<dbReference type="GO" id="GO:0051539">
    <property type="term" value="F:4 iron, 4 sulfur cluster binding"/>
    <property type="evidence" value="ECO:0007669"/>
    <property type="project" value="UniProtKB-KW"/>
</dbReference>
<dbReference type="Proteomes" id="UP000825051">
    <property type="component" value="Chromosome"/>
</dbReference>
<dbReference type="AlphaFoldDB" id="A0A8F9XG05"/>